<proteinExistence type="predicted"/>
<dbReference type="Proteomes" id="UP000598997">
    <property type="component" value="Unassembled WGS sequence"/>
</dbReference>
<protein>
    <submittedName>
        <fullName evidence="1">Uncharacterized protein</fullName>
    </submittedName>
</protein>
<accession>A0A916YK63</accession>
<organism evidence="1 2">
    <name type="scientific">Croceicoccus pelagius</name>
    <dbReference type="NCBI Taxonomy" id="1703341"/>
    <lineage>
        <taxon>Bacteria</taxon>
        <taxon>Pseudomonadati</taxon>
        <taxon>Pseudomonadota</taxon>
        <taxon>Alphaproteobacteria</taxon>
        <taxon>Sphingomonadales</taxon>
        <taxon>Erythrobacteraceae</taxon>
        <taxon>Croceicoccus</taxon>
    </lineage>
</organism>
<sequence length="147" mass="15616">MTAPRRLSGIQNIEYKETQDMKATLRIVAAAAAASLTFPTIAMAEKPEVGGKSVNSAQIANGDCTGFVPGPNGEFTTPYLKSASKVQRVHNKNGAFSMCHFDVPDEQTPASMRVKEGFTCTVSGVTTNDSIMQVSPGGRGMLLCRTN</sequence>
<evidence type="ECO:0000313" key="2">
    <source>
        <dbReference type="Proteomes" id="UP000598997"/>
    </source>
</evidence>
<evidence type="ECO:0000313" key="1">
    <source>
        <dbReference type="EMBL" id="GGD49320.1"/>
    </source>
</evidence>
<gene>
    <name evidence="1" type="ORF">GCM10010989_24470</name>
</gene>
<comment type="caution">
    <text evidence="1">The sequence shown here is derived from an EMBL/GenBank/DDBJ whole genome shotgun (WGS) entry which is preliminary data.</text>
</comment>
<dbReference type="AlphaFoldDB" id="A0A916YK63"/>
<dbReference type="EMBL" id="BMIO01000007">
    <property type="protein sequence ID" value="GGD49320.1"/>
    <property type="molecule type" value="Genomic_DNA"/>
</dbReference>
<name>A0A916YK63_9SPHN</name>
<reference evidence="1 2" key="1">
    <citation type="journal article" date="2014" name="Int. J. Syst. Evol. Microbiol.">
        <title>Complete genome sequence of Corynebacterium casei LMG S-19264T (=DSM 44701T), isolated from a smear-ripened cheese.</title>
        <authorList>
            <consortium name="US DOE Joint Genome Institute (JGI-PGF)"/>
            <person name="Walter F."/>
            <person name="Albersmeier A."/>
            <person name="Kalinowski J."/>
            <person name="Ruckert C."/>
        </authorList>
    </citation>
    <scope>NUCLEOTIDE SEQUENCE [LARGE SCALE GENOMIC DNA]</scope>
    <source>
        <strain evidence="1 2">CGMCC 1.15358</strain>
    </source>
</reference>
<keyword evidence="2" id="KW-1185">Reference proteome</keyword>